<accession>A0A7X2ZA28</accession>
<protein>
    <recommendedName>
        <fullName evidence="3">NIPSNAP domain-containing protein</fullName>
    </recommendedName>
</protein>
<evidence type="ECO:0008006" key="3">
    <source>
        <dbReference type="Google" id="ProtNLM"/>
    </source>
</evidence>
<comment type="caution">
    <text evidence="1">The sequence shown here is derived from an EMBL/GenBank/DDBJ whole genome shotgun (WGS) entry which is preliminary data.</text>
</comment>
<keyword evidence="2" id="KW-1185">Reference proteome</keyword>
<dbReference type="RefSeq" id="WP_155614614.1">
    <property type="nucleotide sequence ID" value="NZ_JBDLZV010000001.1"/>
</dbReference>
<name>A0A7X2ZA28_9BACL</name>
<evidence type="ECO:0000313" key="1">
    <source>
        <dbReference type="EMBL" id="MUG71130.1"/>
    </source>
</evidence>
<gene>
    <name evidence="1" type="ORF">GNP93_10590</name>
</gene>
<sequence>MKKVCIVFVEYRIEKEYRTSYLTWAAVLKQQFEQMDVYEGAEQPGLFVEIWNGLSDEAYAAMKAARTGTITPGLPDETEEGRLWRRIDPWIAGGRGKVHIWKFTRITP</sequence>
<dbReference type="EMBL" id="WNZX01000007">
    <property type="protein sequence ID" value="MUG71130.1"/>
    <property type="molecule type" value="Genomic_DNA"/>
</dbReference>
<reference evidence="1 2" key="1">
    <citation type="submission" date="2019-11" db="EMBL/GenBank/DDBJ databases">
        <title>Draft genome sequences of five Paenibacillus species of dairy origin.</title>
        <authorList>
            <person name="Olajide A.M."/>
            <person name="Chen S."/>
            <person name="Lapointe G."/>
        </authorList>
    </citation>
    <scope>NUCLEOTIDE SEQUENCE [LARGE SCALE GENOMIC DNA]</scope>
    <source>
        <strain evidence="1 2">2CS3</strain>
    </source>
</reference>
<evidence type="ECO:0000313" key="2">
    <source>
        <dbReference type="Proteomes" id="UP000450917"/>
    </source>
</evidence>
<dbReference type="AlphaFoldDB" id="A0A7X2ZA28"/>
<dbReference type="Proteomes" id="UP000450917">
    <property type="component" value="Unassembled WGS sequence"/>
</dbReference>
<proteinExistence type="predicted"/>
<organism evidence="1 2">
    <name type="scientific">Paenibacillus validus</name>
    <dbReference type="NCBI Taxonomy" id="44253"/>
    <lineage>
        <taxon>Bacteria</taxon>
        <taxon>Bacillati</taxon>
        <taxon>Bacillota</taxon>
        <taxon>Bacilli</taxon>
        <taxon>Bacillales</taxon>
        <taxon>Paenibacillaceae</taxon>
        <taxon>Paenibacillus</taxon>
    </lineage>
</organism>